<comment type="caution">
    <text evidence="1">The sequence shown here is derived from an EMBL/GenBank/DDBJ whole genome shotgun (WGS) entry which is preliminary data.</text>
</comment>
<proteinExistence type="predicted"/>
<dbReference type="OrthoDB" id="3509737at2759"/>
<name>A0A4Y8DC84_9HELO</name>
<accession>A0A4Y8DC84</accession>
<dbReference type="Proteomes" id="UP000297299">
    <property type="component" value="Unassembled WGS sequence"/>
</dbReference>
<reference evidence="1 2" key="1">
    <citation type="submission" date="2017-11" db="EMBL/GenBank/DDBJ databases">
        <title>Comparative genomics of Botrytis spp.</title>
        <authorList>
            <person name="Valero-Jimenez C.A."/>
            <person name="Tapia P."/>
            <person name="Veloso J."/>
            <person name="Silva-Moreno E."/>
            <person name="Staats M."/>
            <person name="Valdes J.H."/>
            <person name="Van Kan J.A.L."/>
        </authorList>
    </citation>
    <scope>NUCLEOTIDE SEQUENCE [LARGE SCALE GENOMIC DNA]</scope>
    <source>
        <strain evidence="1 2">MUCL2830</strain>
    </source>
</reference>
<gene>
    <name evidence="1" type="ORF">BOTCAL_0060g00090</name>
</gene>
<sequence>MSHRGLFRDDMDSFREPIDELHSQMREEVRRRRQERAQQRYLDRSKKFEPWGQADFMYLSKIEPPNFFFDIISSYKSRSKFVPPTEDTLRIHAELRTKSIGEKRKKINKTCNFNIIPPEVREQIFCLILKDYFADYPERQVLEYQNWIIGPCKKINISGNSGLPLKHLPAFEIALIPDQKLYREFFALRIKQCTIELRPSVTWSHIYSFPSEFQVADPPEEIMEWVTDSSKSSFEYMAWVYLQEKELGLHPNTSNEYHNLPLRGWLYQYPSLSKLSPIVLDNIRSVEIILSTHYLDTQYIDSAEQWNKRSAPTFDVLSCDLNYAANLASLSYSLNHNSWFFRSPFDKSGTLSTTTALPIILRSLEHSLAVETKQSTLNTNPHSLIPAPLYQLTTFTIKIFVFNRLSRGWGVRNRQEKLASSCEDVEIINKVLAISPESTWIERVPGMEPRGNSRGGVVSCYQLVWAAGTCRKLLICEKRENEKIEGAQLDG</sequence>
<evidence type="ECO:0000313" key="2">
    <source>
        <dbReference type="Proteomes" id="UP000297299"/>
    </source>
</evidence>
<organism evidence="1 2">
    <name type="scientific">Botryotinia calthae</name>
    <dbReference type="NCBI Taxonomy" id="38488"/>
    <lineage>
        <taxon>Eukaryota</taxon>
        <taxon>Fungi</taxon>
        <taxon>Dikarya</taxon>
        <taxon>Ascomycota</taxon>
        <taxon>Pezizomycotina</taxon>
        <taxon>Leotiomycetes</taxon>
        <taxon>Helotiales</taxon>
        <taxon>Sclerotiniaceae</taxon>
        <taxon>Botryotinia</taxon>
    </lineage>
</organism>
<protein>
    <submittedName>
        <fullName evidence="1">Uncharacterized protein</fullName>
    </submittedName>
</protein>
<evidence type="ECO:0000313" key="1">
    <source>
        <dbReference type="EMBL" id="TEY76298.1"/>
    </source>
</evidence>
<dbReference type="EMBL" id="PHWZ01000060">
    <property type="protein sequence ID" value="TEY76298.1"/>
    <property type="molecule type" value="Genomic_DNA"/>
</dbReference>
<dbReference type="AlphaFoldDB" id="A0A4Y8DC84"/>
<keyword evidence="2" id="KW-1185">Reference proteome</keyword>